<accession>A0A927UAR4</accession>
<dbReference type="EMBL" id="SVER01000029">
    <property type="protein sequence ID" value="MBE5920317.1"/>
    <property type="molecule type" value="Genomic_DNA"/>
</dbReference>
<dbReference type="Gene3D" id="2.60.40.10">
    <property type="entry name" value="Immunoglobulins"/>
    <property type="match status" value="1"/>
</dbReference>
<name>A0A927UAR4_9FIRM</name>
<dbReference type="InterPro" id="IPR032179">
    <property type="entry name" value="Cry22Aa_Ig-like"/>
</dbReference>
<dbReference type="InterPro" id="IPR038765">
    <property type="entry name" value="Papain-like_cys_pep_sf"/>
</dbReference>
<dbReference type="Pfam" id="PF01841">
    <property type="entry name" value="Transglut_core"/>
    <property type="match status" value="1"/>
</dbReference>
<proteinExistence type="predicted"/>
<gene>
    <name evidence="3" type="ORF">E7272_10805</name>
</gene>
<dbReference type="Proteomes" id="UP000766246">
    <property type="component" value="Unassembled WGS sequence"/>
</dbReference>
<reference evidence="3" key="1">
    <citation type="submission" date="2019-04" db="EMBL/GenBank/DDBJ databases">
        <title>Evolution of Biomass-Degrading Anaerobic Consortia Revealed by Metagenomics.</title>
        <authorList>
            <person name="Peng X."/>
        </authorList>
    </citation>
    <scope>NUCLEOTIDE SEQUENCE</scope>
    <source>
        <strain evidence="3">SIG311</strain>
    </source>
</reference>
<evidence type="ECO:0000313" key="4">
    <source>
        <dbReference type="Proteomes" id="UP000766246"/>
    </source>
</evidence>
<feature type="domain" description="Transglutaminase-like" evidence="1">
    <location>
        <begin position="274"/>
        <end position="370"/>
    </location>
</feature>
<dbReference type="AlphaFoldDB" id="A0A927UAR4"/>
<dbReference type="Pfam" id="PF16403">
    <property type="entry name" value="Bact_surface_Ig-like"/>
    <property type="match status" value="1"/>
</dbReference>
<feature type="domain" description="Pesticidal crystal protein Cry22Aa Ig-like" evidence="2">
    <location>
        <begin position="182"/>
        <end position="252"/>
    </location>
</feature>
<comment type="caution">
    <text evidence="3">The sequence shown here is derived from an EMBL/GenBank/DDBJ whole genome shotgun (WGS) entry which is preliminary data.</text>
</comment>
<organism evidence="3 4">
    <name type="scientific">Pseudobutyrivibrio ruminis</name>
    <dbReference type="NCBI Taxonomy" id="46206"/>
    <lineage>
        <taxon>Bacteria</taxon>
        <taxon>Bacillati</taxon>
        <taxon>Bacillota</taxon>
        <taxon>Clostridia</taxon>
        <taxon>Lachnospirales</taxon>
        <taxon>Lachnospiraceae</taxon>
        <taxon>Pseudobutyrivibrio</taxon>
    </lineage>
</organism>
<dbReference type="InterPro" id="IPR013783">
    <property type="entry name" value="Ig-like_fold"/>
</dbReference>
<protein>
    <submittedName>
        <fullName evidence="3">DUF5011 domain-containing protein</fullName>
    </submittedName>
</protein>
<evidence type="ECO:0000313" key="3">
    <source>
        <dbReference type="EMBL" id="MBE5920317.1"/>
    </source>
</evidence>
<sequence>MKRKLLLILIPLIMVLGVASAGFIFYFSQSDLVYSEVYIEAGTDKCNVDDFLKHPADNVSFSKDTSFDLMVPDDYKITIKWKMPVFGNQTYHSTLHVQDTTAPAVTLATDSIEMYTTATPPTAADLVDSVIDVTNCSIDFKEPYNFTKEGKFDIVVLVADSSGNTTESVIPCTVVDDVTPPEIAGVEPLTVSQGDAISYKKNVTVTDDKDDNPKLEVDTSSVNPDKRGTYKVTYTATDAAGNVSEKTTTIKIVSAKISEATEETVNAKADEILSEIITEGMTQKQQAKAVFDWVVKNITYSETAGIDDLLSAAYKGMFYRIGDCTVKQKTAEVMLNRLGIKNMEIEKIRDTRGHYWLLIDIGEGWYHYDPNLQLDGTLIFYWHDADLWEYSNAHKNTHNYDPSKYPHIQ</sequence>
<dbReference type="SUPFAM" id="SSF54001">
    <property type="entry name" value="Cysteine proteinases"/>
    <property type="match status" value="1"/>
</dbReference>
<evidence type="ECO:0000259" key="1">
    <source>
        <dbReference type="Pfam" id="PF01841"/>
    </source>
</evidence>
<dbReference type="InterPro" id="IPR002931">
    <property type="entry name" value="Transglutaminase-like"/>
</dbReference>
<evidence type="ECO:0000259" key="2">
    <source>
        <dbReference type="Pfam" id="PF16403"/>
    </source>
</evidence>